<evidence type="ECO:0000256" key="6">
    <source>
        <dbReference type="ARBA" id="ARBA00022603"/>
    </source>
</evidence>
<feature type="transmembrane region" description="Helical" evidence="9">
    <location>
        <begin position="103"/>
        <end position="124"/>
    </location>
</feature>
<evidence type="ECO:0000256" key="3">
    <source>
        <dbReference type="ARBA" id="ARBA00011914"/>
    </source>
</evidence>
<dbReference type="Proteomes" id="UP000030665">
    <property type="component" value="Unassembled WGS sequence"/>
</dbReference>
<accession>A0A077Z186</accession>
<dbReference type="PANTHER" id="PTHR13539:SF3">
    <property type="entry name" value="CALMODULIN-LYSINE N-METHYLTRANSFERASE"/>
    <property type="match status" value="1"/>
</dbReference>
<keyword evidence="6 10" id="KW-0489">Methyltransferase</keyword>
<proteinExistence type="predicted"/>
<keyword evidence="11" id="KW-1185">Reference proteome</keyword>
<dbReference type="EC" id="2.1.1.60" evidence="3"/>
<evidence type="ECO:0000256" key="5">
    <source>
        <dbReference type="ARBA" id="ARBA00022490"/>
    </source>
</evidence>
<dbReference type="STRING" id="36087.A0A077Z186"/>
<dbReference type="InterPro" id="IPR019410">
    <property type="entry name" value="Methyltransf_16"/>
</dbReference>
<gene>
    <name evidence="10" type="ORF">TTRE_0000062401</name>
</gene>
<keyword evidence="9" id="KW-0812">Transmembrane</keyword>
<dbReference type="AlphaFoldDB" id="A0A077Z186"/>
<dbReference type="GO" id="GO:0032259">
    <property type="term" value="P:methylation"/>
    <property type="evidence" value="ECO:0007669"/>
    <property type="project" value="UniProtKB-KW"/>
</dbReference>
<evidence type="ECO:0000256" key="1">
    <source>
        <dbReference type="ARBA" id="ARBA00004123"/>
    </source>
</evidence>
<keyword evidence="5" id="KW-0963">Cytoplasm</keyword>
<evidence type="ECO:0000256" key="7">
    <source>
        <dbReference type="ARBA" id="ARBA00022679"/>
    </source>
</evidence>
<dbReference type="GO" id="GO:0046982">
    <property type="term" value="F:protein heterodimerization activity"/>
    <property type="evidence" value="ECO:0007669"/>
    <property type="project" value="InterPro"/>
</dbReference>
<comment type="subcellular location">
    <subcellularLocation>
        <location evidence="2">Cytoplasm</location>
    </subcellularLocation>
    <subcellularLocation>
        <location evidence="1">Nucleus</location>
    </subcellularLocation>
</comment>
<dbReference type="InterPro" id="IPR009072">
    <property type="entry name" value="Histone-fold"/>
</dbReference>
<sequence>MTARVRWRILREAVYAKGKRKVSVGSIPNLLPLGVISYGDCNPSVEGVHCAHLENMEVRYTVTQFTLADLVNGNNTGNVCIWPSEEVMAYWCMVRKEEFEAKAVCELGAGMVGLASLFLAVAGLPRLLAITDGNPKCVANIRTSFVENQPRIPTSVTVICDRLVWGTLGNLEKFKNQFDIVLAADCLFFVDFHEKLLHTVHLLLRPSGRAFMLAPRRSGSLEKFVELARGMSTLFRLVTVKPDYDDRLSTCRDMLLASLETERISEQLDHHYPILPPAEQLLLAVEQTCQSVGAEQGQTFSDSFVCAMADCLTSMVDIWTTDLLAFAR</sequence>
<dbReference type="EMBL" id="HG805820">
    <property type="protein sequence ID" value="CDW52365.1"/>
    <property type="molecule type" value="Genomic_DNA"/>
</dbReference>
<dbReference type="GO" id="GO:0018025">
    <property type="term" value="F:calmodulin-lysine N-methyltransferase activity"/>
    <property type="evidence" value="ECO:0007669"/>
    <property type="project" value="UniProtKB-EC"/>
</dbReference>
<dbReference type="Pfam" id="PF10294">
    <property type="entry name" value="Methyltransf_16"/>
    <property type="match status" value="1"/>
</dbReference>
<dbReference type="CDD" id="cd02440">
    <property type="entry name" value="AdoMet_MTases"/>
    <property type="match status" value="1"/>
</dbReference>
<dbReference type="GO" id="GO:0005634">
    <property type="term" value="C:nucleus"/>
    <property type="evidence" value="ECO:0007669"/>
    <property type="project" value="UniProtKB-SubCell"/>
</dbReference>
<evidence type="ECO:0000256" key="4">
    <source>
        <dbReference type="ARBA" id="ARBA00020594"/>
    </source>
</evidence>
<evidence type="ECO:0000256" key="2">
    <source>
        <dbReference type="ARBA" id="ARBA00004496"/>
    </source>
</evidence>
<dbReference type="Gene3D" id="1.10.20.10">
    <property type="entry name" value="Histone, subunit A"/>
    <property type="match status" value="1"/>
</dbReference>
<keyword evidence="9" id="KW-0472">Membrane</keyword>
<keyword evidence="9" id="KW-1133">Transmembrane helix</keyword>
<evidence type="ECO:0000256" key="8">
    <source>
        <dbReference type="ARBA" id="ARBA00023242"/>
    </source>
</evidence>
<dbReference type="OrthoDB" id="413520at2759"/>
<evidence type="ECO:0000313" key="10">
    <source>
        <dbReference type="EMBL" id="CDW52365.1"/>
    </source>
</evidence>
<protein>
    <recommendedName>
        <fullName evidence="4">Calmodulin-lysine N-methyltransferase</fullName>
        <ecNumber evidence="3">2.1.1.60</ecNumber>
    </recommendedName>
</protein>
<keyword evidence="7 10" id="KW-0808">Transferase</keyword>
<keyword evidence="8" id="KW-0539">Nucleus</keyword>
<dbReference type="Gene3D" id="3.40.50.150">
    <property type="entry name" value="Vaccinia Virus protein VP39"/>
    <property type="match status" value="1"/>
</dbReference>
<reference evidence="10" key="2">
    <citation type="submission" date="2014-03" db="EMBL/GenBank/DDBJ databases">
        <title>The whipworm genome and dual-species transcriptomics of an intimate host-pathogen interaction.</title>
        <authorList>
            <person name="Foth B.J."/>
            <person name="Tsai I.J."/>
            <person name="Reid A.J."/>
            <person name="Bancroft A.J."/>
            <person name="Nichol S."/>
            <person name="Tracey A."/>
            <person name="Holroyd N."/>
            <person name="Cotton J.A."/>
            <person name="Stanley E.J."/>
            <person name="Zarowiecki M."/>
            <person name="Liu J.Z."/>
            <person name="Huckvale T."/>
            <person name="Cooper P.J."/>
            <person name="Grencis R.K."/>
            <person name="Berriman M."/>
        </authorList>
    </citation>
    <scope>NUCLEOTIDE SEQUENCE [LARGE SCALE GENOMIC DNA]</scope>
</reference>
<dbReference type="SUPFAM" id="SSF53335">
    <property type="entry name" value="S-adenosyl-L-methionine-dependent methyltransferases"/>
    <property type="match status" value="1"/>
</dbReference>
<organism evidence="10 11">
    <name type="scientific">Trichuris trichiura</name>
    <name type="common">Whipworm</name>
    <name type="synonym">Trichocephalus trichiurus</name>
    <dbReference type="NCBI Taxonomy" id="36087"/>
    <lineage>
        <taxon>Eukaryota</taxon>
        <taxon>Metazoa</taxon>
        <taxon>Ecdysozoa</taxon>
        <taxon>Nematoda</taxon>
        <taxon>Enoplea</taxon>
        <taxon>Dorylaimia</taxon>
        <taxon>Trichinellida</taxon>
        <taxon>Trichuridae</taxon>
        <taxon>Trichuris</taxon>
    </lineage>
</organism>
<reference evidence="10" key="1">
    <citation type="submission" date="2014-01" db="EMBL/GenBank/DDBJ databases">
        <authorList>
            <person name="Aslett M."/>
        </authorList>
    </citation>
    <scope>NUCLEOTIDE SEQUENCE</scope>
</reference>
<dbReference type="GO" id="GO:0005737">
    <property type="term" value="C:cytoplasm"/>
    <property type="evidence" value="ECO:0007669"/>
    <property type="project" value="UniProtKB-SubCell"/>
</dbReference>
<name>A0A077Z186_TRITR</name>
<evidence type="ECO:0000313" key="11">
    <source>
        <dbReference type="Proteomes" id="UP000030665"/>
    </source>
</evidence>
<evidence type="ECO:0000256" key="9">
    <source>
        <dbReference type="SAM" id="Phobius"/>
    </source>
</evidence>
<dbReference type="PANTHER" id="PTHR13539">
    <property type="entry name" value="CALMODULIN-LYSINE N-METHYLTRANSFERASE"/>
    <property type="match status" value="1"/>
</dbReference>
<dbReference type="InterPro" id="IPR025800">
    <property type="entry name" value="CaM-Lys-N-MeTrfase"/>
</dbReference>
<dbReference type="InterPro" id="IPR029063">
    <property type="entry name" value="SAM-dependent_MTases_sf"/>
</dbReference>